<dbReference type="EMBL" id="GBRH01217255">
    <property type="protein sequence ID" value="JAD80640.1"/>
    <property type="molecule type" value="Transcribed_RNA"/>
</dbReference>
<proteinExistence type="predicted"/>
<organism evidence="1">
    <name type="scientific">Arundo donax</name>
    <name type="common">Giant reed</name>
    <name type="synonym">Donax arundinaceus</name>
    <dbReference type="NCBI Taxonomy" id="35708"/>
    <lineage>
        <taxon>Eukaryota</taxon>
        <taxon>Viridiplantae</taxon>
        <taxon>Streptophyta</taxon>
        <taxon>Embryophyta</taxon>
        <taxon>Tracheophyta</taxon>
        <taxon>Spermatophyta</taxon>
        <taxon>Magnoliopsida</taxon>
        <taxon>Liliopsida</taxon>
        <taxon>Poales</taxon>
        <taxon>Poaceae</taxon>
        <taxon>PACMAD clade</taxon>
        <taxon>Arundinoideae</taxon>
        <taxon>Arundineae</taxon>
        <taxon>Arundo</taxon>
    </lineage>
</organism>
<dbReference type="AlphaFoldDB" id="A0A0A9D4U0"/>
<name>A0A0A9D4U0_ARUDO</name>
<accession>A0A0A9D4U0</accession>
<reference evidence="1" key="2">
    <citation type="journal article" date="2015" name="Data Brief">
        <title>Shoot transcriptome of the giant reed, Arundo donax.</title>
        <authorList>
            <person name="Barrero R.A."/>
            <person name="Guerrero F.D."/>
            <person name="Moolhuijzen P."/>
            <person name="Goolsby J.A."/>
            <person name="Tidwell J."/>
            <person name="Bellgard S.E."/>
            <person name="Bellgard M.I."/>
        </authorList>
    </citation>
    <scope>NUCLEOTIDE SEQUENCE</scope>
    <source>
        <tissue evidence="1">Shoot tissue taken approximately 20 cm above the soil surface</tissue>
    </source>
</reference>
<evidence type="ECO:0000313" key="1">
    <source>
        <dbReference type="EMBL" id="JAD80640.1"/>
    </source>
</evidence>
<sequence>MTTGRSLEAKTSAIEWSANAIPCLPSQCVPPNSTPGPRSRMYKETRVESVSCILSGFSSNAAARPSAAAARTL</sequence>
<protein>
    <submittedName>
        <fullName evidence="1">Uncharacterized protein</fullName>
    </submittedName>
</protein>
<reference evidence="1" key="1">
    <citation type="submission" date="2014-09" db="EMBL/GenBank/DDBJ databases">
        <authorList>
            <person name="Magalhaes I.L.F."/>
            <person name="Oliveira U."/>
            <person name="Santos F.R."/>
            <person name="Vidigal T.H.D.A."/>
            <person name="Brescovit A.D."/>
            <person name="Santos A.J."/>
        </authorList>
    </citation>
    <scope>NUCLEOTIDE SEQUENCE</scope>
    <source>
        <tissue evidence="1">Shoot tissue taken approximately 20 cm above the soil surface</tissue>
    </source>
</reference>